<gene>
    <name evidence="3" type="ORF">RFH51_02430</name>
</gene>
<dbReference type="PANTHER" id="PTHR40547:SF1">
    <property type="entry name" value="SLL0298 PROTEIN"/>
    <property type="match status" value="1"/>
</dbReference>
<dbReference type="PANTHER" id="PTHR40547">
    <property type="entry name" value="SLL0298 PROTEIN"/>
    <property type="match status" value="1"/>
</dbReference>
<dbReference type="Pfam" id="PF09835">
    <property type="entry name" value="DUF2062"/>
    <property type="match status" value="1"/>
</dbReference>
<keyword evidence="1" id="KW-0472">Membrane</keyword>
<dbReference type="InterPro" id="IPR018639">
    <property type="entry name" value="DUF2062"/>
</dbReference>
<evidence type="ECO:0000256" key="1">
    <source>
        <dbReference type="SAM" id="Phobius"/>
    </source>
</evidence>
<feature type="transmembrane region" description="Helical" evidence="1">
    <location>
        <begin position="45"/>
        <end position="71"/>
    </location>
</feature>
<dbReference type="RefSeq" id="WP_308956199.1">
    <property type="nucleotide sequence ID" value="NZ_JAVICY010000013.1"/>
</dbReference>
<feature type="transmembrane region" description="Helical" evidence="1">
    <location>
        <begin position="138"/>
        <end position="165"/>
    </location>
</feature>
<evidence type="ECO:0000313" key="4">
    <source>
        <dbReference type="Proteomes" id="UP001243195"/>
    </source>
</evidence>
<keyword evidence="1" id="KW-1133">Transmembrane helix</keyword>
<dbReference type="EMBL" id="JAVIDA010000002">
    <property type="protein sequence ID" value="MDQ9070317.1"/>
    <property type="molecule type" value="Genomic_DNA"/>
</dbReference>
<feature type="transmembrane region" description="Helical" evidence="1">
    <location>
        <begin position="77"/>
        <end position="98"/>
    </location>
</feature>
<dbReference type="AlphaFoldDB" id="A0AAW8JFX8"/>
<reference evidence="3" key="1">
    <citation type="submission" date="2023-08" db="EMBL/GenBank/DDBJ databases">
        <title>Emergence of clinically-relevant ST2 carbapenem-resistant Acinetobacter baumannii strains in hospital sewages in Zhejiang, East of China.</title>
        <authorList>
            <person name="Kaichao C."/>
            <person name="Zhang R."/>
        </authorList>
    </citation>
    <scope>NUCLEOTIDE SEQUENCE</scope>
    <source>
        <strain evidence="3">M-SY-60</strain>
    </source>
</reference>
<protein>
    <submittedName>
        <fullName evidence="3">DUF2062 domain-containing protein</fullName>
    </submittedName>
</protein>
<feature type="domain" description="DUF2062" evidence="2">
    <location>
        <begin position="22"/>
        <end position="172"/>
    </location>
</feature>
<evidence type="ECO:0000259" key="2">
    <source>
        <dbReference type="Pfam" id="PF09835"/>
    </source>
</evidence>
<keyword evidence="1" id="KW-0812">Transmembrane</keyword>
<accession>A0AAW8JFX8</accession>
<sequence>MTKRFFRDWLPSQEKLSQSKILRIFGDSALNPVLWYVNKKSISRAMLIGTFWGMLPIPFHSILIVICAILFDANLPISLMLAWIMNPFTILPILYIAFWMGTKIYHVHMINKEMLLGVLHQIVHWIKNFGHGHIDLSLAKILMTGLVIEALIFAILVYFSTRIIWKWKVIQKSKKREKRMEPPL</sequence>
<dbReference type="Proteomes" id="UP001243195">
    <property type="component" value="Unassembled WGS sequence"/>
</dbReference>
<evidence type="ECO:0000313" key="3">
    <source>
        <dbReference type="EMBL" id="MDQ9070317.1"/>
    </source>
</evidence>
<comment type="caution">
    <text evidence="3">The sequence shown here is derived from an EMBL/GenBank/DDBJ whole genome shotgun (WGS) entry which is preliminary data.</text>
</comment>
<proteinExistence type="predicted"/>
<name>A0AAW8JFX8_9GAMM</name>
<organism evidence="3 4">
    <name type="scientific">Acinetobacter gerneri</name>
    <dbReference type="NCBI Taxonomy" id="202952"/>
    <lineage>
        <taxon>Bacteria</taxon>
        <taxon>Pseudomonadati</taxon>
        <taxon>Pseudomonadota</taxon>
        <taxon>Gammaproteobacteria</taxon>
        <taxon>Moraxellales</taxon>
        <taxon>Moraxellaceae</taxon>
        <taxon>Acinetobacter</taxon>
    </lineage>
</organism>